<dbReference type="AlphaFoldDB" id="A0A560HCW7"/>
<keyword evidence="2" id="KW-1185">Reference proteome</keyword>
<dbReference type="EMBL" id="VITR01000003">
    <property type="protein sequence ID" value="TWB44215.1"/>
    <property type="molecule type" value="Genomic_DNA"/>
</dbReference>
<reference evidence="1 2" key="1">
    <citation type="submission" date="2019-06" db="EMBL/GenBank/DDBJ databases">
        <title>Genomic Encyclopedia of Type Strains, Phase IV (KMG-V): Genome sequencing to study the core and pangenomes of soil and plant-associated prokaryotes.</title>
        <authorList>
            <person name="Whitman W."/>
        </authorList>
    </citation>
    <scope>NUCLEOTIDE SEQUENCE [LARGE SCALE GENOMIC DNA]</scope>
    <source>
        <strain evidence="1 2">BR 11622</strain>
    </source>
</reference>
<dbReference type="OrthoDB" id="7338969at2"/>
<gene>
    <name evidence="1" type="ORF">FBZ90_103121</name>
</gene>
<evidence type="ECO:0008006" key="3">
    <source>
        <dbReference type="Google" id="ProtNLM"/>
    </source>
</evidence>
<name>A0A560HCW7_9PROT</name>
<evidence type="ECO:0000313" key="1">
    <source>
        <dbReference type="EMBL" id="TWB44215.1"/>
    </source>
</evidence>
<dbReference type="Proteomes" id="UP000315751">
    <property type="component" value="Unassembled WGS sequence"/>
</dbReference>
<accession>A0A560HCW7</accession>
<protein>
    <recommendedName>
        <fullName evidence="3">Spermidine synthase</fullName>
    </recommendedName>
</protein>
<sequence>MTAPRYDGPLFIPTYQPFKGERWDMDVVPLILCPGYWSDATMVRDMATLVRRRPGQPTHVWMSMTPFEIESQEIGCRLAWGRTVVMGMGMGWAACNAAINPAVTEVMVVEYDAEVLAAVEQSGIFRQLPPEAAAKISIRQGDAHRWQPEDSVACDTLMADIWLGLHGAGREKEVKAMAANTGAKGVYFWGQEMNIAWRLKELGLPLDDAGIAHVMAEWNLPLLGPGQPDYADKMARAAQRRLQSPLKTAYSDGTPPAV</sequence>
<proteinExistence type="predicted"/>
<dbReference type="SUPFAM" id="SSF53335">
    <property type="entry name" value="S-adenosyl-L-methionine-dependent methyltransferases"/>
    <property type="match status" value="1"/>
</dbReference>
<dbReference type="InterPro" id="IPR029063">
    <property type="entry name" value="SAM-dependent_MTases_sf"/>
</dbReference>
<evidence type="ECO:0000313" key="2">
    <source>
        <dbReference type="Proteomes" id="UP000315751"/>
    </source>
</evidence>
<dbReference type="RefSeq" id="WP_145730049.1">
    <property type="nucleotide sequence ID" value="NZ_VITR01000003.1"/>
</dbReference>
<organism evidence="1 2">
    <name type="scientific">Nitrospirillum amazonense</name>
    <dbReference type="NCBI Taxonomy" id="28077"/>
    <lineage>
        <taxon>Bacteria</taxon>
        <taxon>Pseudomonadati</taxon>
        <taxon>Pseudomonadota</taxon>
        <taxon>Alphaproteobacteria</taxon>
        <taxon>Rhodospirillales</taxon>
        <taxon>Azospirillaceae</taxon>
        <taxon>Nitrospirillum</taxon>
    </lineage>
</organism>
<comment type="caution">
    <text evidence="1">The sequence shown here is derived from an EMBL/GenBank/DDBJ whole genome shotgun (WGS) entry which is preliminary data.</text>
</comment>